<accession>A0A7W0CJB6</accession>
<evidence type="ECO:0000256" key="1">
    <source>
        <dbReference type="SAM" id="Phobius"/>
    </source>
</evidence>
<keyword evidence="1" id="KW-1133">Transmembrane helix</keyword>
<name>A0A7W0CJB6_9ACTN</name>
<dbReference type="EMBL" id="JACDUR010000003">
    <property type="protein sequence ID" value="MBA2892200.1"/>
    <property type="molecule type" value="Genomic_DNA"/>
</dbReference>
<reference evidence="2 3" key="1">
    <citation type="submission" date="2020-07" db="EMBL/GenBank/DDBJ databases">
        <title>Genomic Encyclopedia of Type Strains, Phase IV (KMG-IV): sequencing the most valuable type-strain genomes for metagenomic binning, comparative biology and taxonomic classification.</title>
        <authorList>
            <person name="Goeker M."/>
        </authorList>
    </citation>
    <scope>NUCLEOTIDE SEQUENCE [LARGE SCALE GENOMIC DNA]</scope>
    <source>
        <strain evidence="2 3">DSM 45533</strain>
    </source>
</reference>
<evidence type="ECO:0000313" key="2">
    <source>
        <dbReference type="EMBL" id="MBA2892200.1"/>
    </source>
</evidence>
<evidence type="ECO:0000313" key="3">
    <source>
        <dbReference type="Proteomes" id="UP000530928"/>
    </source>
</evidence>
<dbReference type="Proteomes" id="UP000530928">
    <property type="component" value="Unassembled WGS sequence"/>
</dbReference>
<feature type="transmembrane region" description="Helical" evidence="1">
    <location>
        <begin position="12"/>
        <end position="29"/>
    </location>
</feature>
<gene>
    <name evidence="2" type="ORF">HNR30_003541</name>
</gene>
<protein>
    <submittedName>
        <fullName evidence="2">Uncharacterized protein</fullName>
    </submittedName>
</protein>
<comment type="caution">
    <text evidence="2">The sequence shown here is derived from an EMBL/GenBank/DDBJ whole genome shotgun (WGS) entry which is preliminary data.</text>
</comment>
<dbReference type="AlphaFoldDB" id="A0A7W0CJB6"/>
<proteinExistence type="predicted"/>
<keyword evidence="3" id="KW-1185">Reference proteome</keyword>
<keyword evidence="1" id="KW-0812">Transmembrane</keyword>
<sequence>MQAVTDVITALLPPTVVAAVFIYGVVKLVKSEAAGRRSNASEGPENQN</sequence>
<keyword evidence="1" id="KW-0472">Membrane</keyword>
<organism evidence="2 3">
    <name type="scientific">Nonomuraea soli</name>
    <dbReference type="NCBI Taxonomy" id="1032476"/>
    <lineage>
        <taxon>Bacteria</taxon>
        <taxon>Bacillati</taxon>
        <taxon>Actinomycetota</taxon>
        <taxon>Actinomycetes</taxon>
        <taxon>Streptosporangiales</taxon>
        <taxon>Streptosporangiaceae</taxon>
        <taxon>Nonomuraea</taxon>
    </lineage>
</organism>